<evidence type="ECO:0000256" key="1">
    <source>
        <dbReference type="ARBA" id="ARBA00022801"/>
    </source>
</evidence>
<feature type="transmembrane region" description="Helical" evidence="2">
    <location>
        <begin position="146"/>
        <end position="170"/>
    </location>
</feature>
<dbReference type="Gene3D" id="3.60.40.10">
    <property type="entry name" value="PPM-type phosphatase domain"/>
    <property type="match status" value="1"/>
</dbReference>
<feature type="domain" description="PPM-type phosphatase" evidence="3">
    <location>
        <begin position="499"/>
        <end position="717"/>
    </location>
</feature>
<dbReference type="EMBL" id="JACHFQ010000004">
    <property type="protein sequence ID" value="MBB5226057.1"/>
    <property type="molecule type" value="Genomic_DNA"/>
</dbReference>
<feature type="transmembrane region" description="Helical" evidence="2">
    <location>
        <begin position="61"/>
        <end position="86"/>
    </location>
</feature>
<evidence type="ECO:0000259" key="3">
    <source>
        <dbReference type="SMART" id="SM00331"/>
    </source>
</evidence>
<comment type="caution">
    <text evidence="4">The sequence shown here is derived from an EMBL/GenBank/DDBJ whole genome shotgun (WGS) entry which is preliminary data.</text>
</comment>
<evidence type="ECO:0000313" key="4">
    <source>
        <dbReference type="EMBL" id="MBB5226057.1"/>
    </source>
</evidence>
<dbReference type="PANTHER" id="PTHR43156:SF2">
    <property type="entry name" value="STAGE II SPORULATION PROTEIN E"/>
    <property type="match status" value="1"/>
</dbReference>
<dbReference type="InterPro" id="IPR001932">
    <property type="entry name" value="PPM-type_phosphatase-like_dom"/>
</dbReference>
<dbReference type="AlphaFoldDB" id="A0A7W8G8Y8"/>
<protein>
    <submittedName>
        <fullName evidence="4">Serine phosphatase RsbU (Regulator of sigma subunit)</fullName>
    </submittedName>
</protein>
<dbReference type="GO" id="GO:0016791">
    <property type="term" value="F:phosphatase activity"/>
    <property type="evidence" value="ECO:0007669"/>
    <property type="project" value="TreeGrafter"/>
</dbReference>
<dbReference type="RefSeq" id="WP_184658970.1">
    <property type="nucleotide sequence ID" value="NZ_CP031518.1"/>
</dbReference>
<reference evidence="4 5" key="1">
    <citation type="submission" date="2020-08" db="EMBL/GenBank/DDBJ databases">
        <title>Genomic Encyclopedia of Type Strains, Phase IV (KMG-IV): sequencing the most valuable type-strain genomes for metagenomic binning, comparative biology and taxonomic classification.</title>
        <authorList>
            <person name="Goeker M."/>
        </authorList>
    </citation>
    <scope>NUCLEOTIDE SEQUENCE [LARGE SCALE GENOMIC DNA]</scope>
    <source>
        <strain evidence="4 5">DSM 103462</strain>
    </source>
</reference>
<evidence type="ECO:0000256" key="2">
    <source>
        <dbReference type="SAM" id="Phobius"/>
    </source>
</evidence>
<dbReference type="Pfam" id="PF07228">
    <property type="entry name" value="SpoIIE"/>
    <property type="match status" value="1"/>
</dbReference>
<sequence>MIFALINFALAMFMTWLAVFLDSKTGNEGKNPVISLNVFLALACGAMGLTIFAAHGAPARLVVFFAELTLFLLGLYSLYFSVYCIFYPTTEKKFIAQILSIAGAIWCAWAVFFHVTNVTVTSFVGVRVDSVSLFKGNLAALFPYNWFTFYCTIIIFVMPFFSMLILLLRSENREGRLDHQKSIMNALSLISAWIMLALIYRATKRVPMFSGLILIPYVLAQWILVRSTLVDFLYDFLSMVGFGAKALLCYIFPALISGIGFAFFWSRTSSHGVLFYFYLLALMTALIAASYQLMKFFNRRSGFRSMQYATLFEEDLSNFDFSDDPENIVRNMQQIFTKNIGMSFMRILVDNGSEEIQSVYDLEGEKRLTISTKGKMFDSLLNQNRRVIFKSSIENGFFYSDVRADILKFFKETESEAFIILNEGRHILAVIILGQKAGGNVYNNYDHAVFQKLYSYFFVFGYYMKNIGNESIVGTVNREIRMSEQIIESIQGNMDPIKNKRFDSSTMMVHAHNIGGEFIDLIKLSEDRHIFVMGDLSGKGIAASMSMVIVKSVIRTFLQETKDFKLLVEKVNHFIRFNLPRGTFFEGVFALIDFKDDTVYYINCAVPAFFLYNRAYNNVMEIQGEGHVLGFVKDISPYIKVKKVKLNPGDILVACTDGLLDSKSLRGEAFGKDRLQKTIIENTGLAAQTMISTSYNTLLEFLSKELDDDVSVFILKKIQ</sequence>
<proteinExistence type="predicted"/>
<feature type="transmembrane region" description="Helical" evidence="2">
    <location>
        <begin position="273"/>
        <end position="294"/>
    </location>
</feature>
<keyword evidence="5" id="KW-1185">Reference proteome</keyword>
<gene>
    <name evidence="4" type="ORF">HNP76_001425</name>
</gene>
<dbReference type="SMART" id="SM00331">
    <property type="entry name" value="PP2C_SIG"/>
    <property type="match status" value="1"/>
</dbReference>
<feature type="transmembrane region" description="Helical" evidence="2">
    <location>
        <begin position="246"/>
        <end position="267"/>
    </location>
</feature>
<keyword evidence="2" id="KW-0472">Membrane</keyword>
<dbReference type="PANTHER" id="PTHR43156">
    <property type="entry name" value="STAGE II SPORULATION PROTEIN E-RELATED"/>
    <property type="match status" value="1"/>
</dbReference>
<organism evidence="4 5">
    <name type="scientific">Treponema ruminis</name>
    <dbReference type="NCBI Taxonomy" id="744515"/>
    <lineage>
        <taxon>Bacteria</taxon>
        <taxon>Pseudomonadati</taxon>
        <taxon>Spirochaetota</taxon>
        <taxon>Spirochaetia</taxon>
        <taxon>Spirochaetales</taxon>
        <taxon>Treponemataceae</taxon>
        <taxon>Treponema</taxon>
    </lineage>
</organism>
<keyword evidence="2" id="KW-0812">Transmembrane</keyword>
<accession>A0A7W8G8Y8</accession>
<feature type="transmembrane region" description="Helical" evidence="2">
    <location>
        <begin position="206"/>
        <end position="225"/>
    </location>
</feature>
<feature type="transmembrane region" description="Helical" evidence="2">
    <location>
        <begin position="98"/>
        <end position="126"/>
    </location>
</feature>
<keyword evidence="1" id="KW-0378">Hydrolase</keyword>
<dbReference type="SUPFAM" id="SSF81606">
    <property type="entry name" value="PP2C-like"/>
    <property type="match status" value="1"/>
</dbReference>
<evidence type="ECO:0000313" key="5">
    <source>
        <dbReference type="Proteomes" id="UP000518887"/>
    </source>
</evidence>
<keyword evidence="2" id="KW-1133">Transmembrane helix</keyword>
<dbReference type="InterPro" id="IPR052016">
    <property type="entry name" value="Bact_Sigma-Reg"/>
</dbReference>
<feature type="transmembrane region" description="Helical" evidence="2">
    <location>
        <begin position="34"/>
        <end position="55"/>
    </location>
</feature>
<dbReference type="InterPro" id="IPR036457">
    <property type="entry name" value="PPM-type-like_dom_sf"/>
</dbReference>
<name>A0A7W8G8Y8_9SPIR</name>
<feature type="transmembrane region" description="Helical" evidence="2">
    <location>
        <begin position="6"/>
        <end position="22"/>
    </location>
</feature>
<dbReference type="Proteomes" id="UP000518887">
    <property type="component" value="Unassembled WGS sequence"/>
</dbReference>